<evidence type="ECO:0000256" key="1">
    <source>
        <dbReference type="ARBA" id="ARBA00006100"/>
    </source>
</evidence>
<dbReference type="SMART" id="SM00729">
    <property type="entry name" value="Elp3"/>
    <property type="match status" value="1"/>
</dbReference>
<evidence type="ECO:0000313" key="4">
    <source>
        <dbReference type="EMBL" id="GAN35320.1"/>
    </source>
</evidence>
<reference evidence="5" key="1">
    <citation type="journal article" date="2015" name="Genome Announc.">
        <title>Draft Genome Sequence of an Anaerobic Ammonium-Oxidizing Bacterium, "Candidatus Brocadia sinica".</title>
        <authorList>
            <person name="Oshiki M."/>
            <person name="Shinyako-Hata K."/>
            <person name="Satoh H."/>
            <person name="Okabe S."/>
        </authorList>
    </citation>
    <scope>NUCLEOTIDE SEQUENCE [LARGE SCALE GENOMIC DNA]</scope>
    <source>
        <strain evidence="5">JPN1</strain>
    </source>
</reference>
<dbReference type="Proteomes" id="UP000032309">
    <property type="component" value="Unassembled WGS sequence"/>
</dbReference>
<dbReference type="SFLD" id="SFLDF00288">
    <property type="entry name" value="HemN-like__clustered_with_nucl"/>
    <property type="match status" value="1"/>
</dbReference>
<evidence type="ECO:0000259" key="3">
    <source>
        <dbReference type="PROSITE" id="PS51918"/>
    </source>
</evidence>
<dbReference type="SFLD" id="SFLDS00029">
    <property type="entry name" value="Radical_SAM"/>
    <property type="match status" value="1"/>
</dbReference>
<gene>
    <name evidence="4" type="ORF">BROSI_A3869</name>
</gene>
<comment type="function">
    <text evidence="2">Probably acts as a heme chaperone, transferring heme to an unknown acceptor. Binds one molecule of heme per monomer, possibly covalently. Binds 1 [4Fe-4S] cluster. The cluster is coordinated with 3 cysteines and an exchangeable S-adenosyl-L-methionine.</text>
</comment>
<keyword evidence="2" id="KW-0963">Cytoplasm</keyword>
<keyword evidence="2" id="KW-0949">S-adenosyl-L-methionine</keyword>
<dbReference type="InterPro" id="IPR006638">
    <property type="entry name" value="Elp3/MiaA/NifB-like_rSAM"/>
</dbReference>
<keyword evidence="2" id="KW-0004">4Fe-4S</keyword>
<dbReference type="Pfam" id="PF04055">
    <property type="entry name" value="Radical_SAM"/>
    <property type="match status" value="1"/>
</dbReference>
<comment type="similarity">
    <text evidence="1">Belongs to the anaerobic coproporphyrinogen-III oxidase family. HemW subfamily.</text>
</comment>
<dbReference type="Pfam" id="PF06969">
    <property type="entry name" value="HemN_C"/>
    <property type="match status" value="1"/>
</dbReference>
<dbReference type="InterPro" id="IPR023404">
    <property type="entry name" value="rSAM_horseshoe"/>
</dbReference>
<name>A0ABQ0K3M2_9BACT</name>
<dbReference type="SFLD" id="SFLDG01065">
    <property type="entry name" value="anaerobic_coproporphyrinogen-I"/>
    <property type="match status" value="1"/>
</dbReference>
<dbReference type="InterPro" id="IPR007197">
    <property type="entry name" value="rSAM"/>
</dbReference>
<dbReference type="InterPro" id="IPR058240">
    <property type="entry name" value="rSAM_sf"/>
</dbReference>
<dbReference type="SUPFAM" id="SSF102114">
    <property type="entry name" value="Radical SAM enzymes"/>
    <property type="match status" value="1"/>
</dbReference>
<sequence length="380" mass="43196">MTVKRDALPHALYIHIPFCVKKCNYCDFNSIVSGTKIVDRYLHALEKELRALQGRYVFKTIYIGGGTPSILAETQLEKLLHSVVRYVPASEIQEYTVEVNPGTLTGNKVALLKAYFVNRISLGVQSFQDSQLKLLGRIHSGDDARNAFLLLRTSGFENINIDLIFGCPGQSSHDWEKDLRIAVELNPEHISTYSLTYEEGTPLTMDLENEVVHKLDESVELEMYKTAIRHLTSAGYNHYEISNFAKDRCECSHNQVYWKNTGYAGAGAGAFSFIDGRRTSNVRDVFQYMAGIHENKNVQSFGECLQPEQFASETVIMSLRLRQGISNTDFYKRFGYNLEEQFGTQINRLVKEGLISYEDERLKLTEKGLFIADTVMTEFV</sequence>
<organism evidence="4 5">
    <name type="scientific">Candidatus Brocadia sinica JPN1</name>
    <dbReference type="NCBI Taxonomy" id="1197129"/>
    <lineage>
        <taxon>Bacteria</taxon>
        <taxon>Pseudomonadati</taxon>
        <taxon>Planctomycetota</taxon>
        <taxon>Candidatus Brocadiia</taxon>
        <taxon>Candidatus Brocadiales</taxon>
        <taxon>Candidatus Brocadiaceae</taxon>
        <taxon>Candidatus Brocadia</taxon>
    </lineage>
</organism>
<dbReference type="InterPro" id="IPR034505">
    <property type="entry name" value="Coproporphyrinogen-III_oxidase"/>
</dbReference>
<keyword evidence="2" id="KW-0411">Iron-sulfur</keyword>
<dbReference type="Gene3D" id="3.80.30.20">
    <property type="entry name" value="tm_1862 like domain"/>
    <property type="match status" value="1"/>
</dbReference>
<dbReference type="NCBIfam" id="TIGR00539">
    <property type="entry name" value="hemN_rel"/>
    <property type="match status" value="1"/>
</dbReference>
<keyword evidence="2" id="KW-0408">Iron</keyword>
<proteinExistence type="inferred from homology"/>
<feature type="domain" description="Radical SAM core" evidence="3">
    <location>
        <begin position="4"/>
        <end position="237"/>
    </location>
</feature>
<keyword evidence="2" id="KW-0479">Metal-binding</keyword>
<dbReference type="SFLD" id="SFLDG01082">
    <property type="entry name" value="B12-binding_domain_containing"/>
    <property type="match status" value="1"/>
</dbReference>
<accession>A0ABQ0K3M2</accession>
<dbReference type="CDD" id="cd01335">
    <property type="entry name" value="Radical_SAM"/>
    <property type="match status" value="1"/>
</dbReference>
<dbReference type="RefSeq" id="WP_052565472.1">
    <property type="nucleotide sequence ID" value="NZ_BAFN01000001.1"/>
</dbReference>
<keyword evidence="5" id="KW-1185">Reference proteome</keyword>
<evidence type="ECO:0000313" key="5">
    <source>
        <dbReference type="Proteomes" id="UP000032309"/>
    </source>
</evidence>
<protein>
    <recommendedName>
        <fullName evidence="2">Heme chaperone HemW</fullName>
    </recommendedName>
</protein>
<keyword evidence="2" id="KW-0143">Chaperone</keyword>
<dbReference type="InterPro" id="IPR004559">
    <property type="entry name" value="HemW-like"/>
</dbReference>
<dbReference type="SFLD" id="SFLDF00562">
    <property type="entry name" value="HemN-like__clustered_with_heat"/>
    <property type="match status" value="1"/>
</dbReference>
<dbReference type="PANTHER" id="PTHR13932">
    <property type="entry name" value="COPROPORPHYRINIGEN III OXIDASE"/>
    <property type="match status" value="1"/>
</dbReference>
<comment type="caution">
    <text evidence="4">The sequence shown here is derived from an EMBL/GenBank/DDBJ whole genome shotgun (WGS) entry which is preliminary data.</text>
</comment>
<dbReference type="InterPro" id="IPR010723">
    <property type="entry name" value="HemN_C"/>
</dbReference>
<comment type="subcellular location">
    <subcellularLocation>
        <location evidence="2">Cytoplasm</location>
    </subcellularLocation>
</comment>
<dbReference type="EMBL" id="BAFN01000001">
    <property type="protein sequence ID" value="GAN35320.1"/>
    <property type="molecule type" value="Genomic_DNA"/>
</dbReference>
<keyword evidence="2" id="KW-0349">Heme</keyword>
<evidence type="ECO:0000256" key="2">
    <source>
        <dbReference type="RuleBase" id="RU364116"/>
    </source>
</evidence>
<dbReference type="PROSITE" id="PS51918">
    <property type="entry name" value="RADICAL_SAM"/>
    <property type="match status" value="1"/>
</dbReference>
<dbReference type="PANTHER" id="PTHR13932:SF5">
    <property type="entry name" value="RADICAL S-ADENOSYL METHIONINE DOMAIN-CONTAINING PROTEIN 1, MITOCHONDRIAL"/>
    <property type="match status" value="1"/>
</dbReference>